<feature type="transmembrane region" description="Helical" evidence="7">
    <location>
        <begin position="264"/>
        <end position="283"/>
    </location>
</feature>
<dbReference type="InterPro" id="IPR045122">
    <property type="entry name" value="Csc1-like"/>
</dbReference>
<dbReference type="InterPro" id="IPR027815">
    <property type="entry name" value="CSC1/OSCA1-like_cyt"/>
</dbReference>
<feature type="transmembrane region" description="Helical" evidence="7">
    <location>
        <begin position="697"/>
        <end position="719"/>
    </location>
</feature>
<evidence type="ECO:0000256" key="8">
    <source>
        <dbReference type="SAM" id="SignalP"/>
    </source>
</evidence>
<comment type="subcellular location">
    <subcellularLocation>
        <location evidence="1">Membrane</location>
        <topology evidence="1">Multi-pass membrane protein</topology>
    </subcellularLocation>
</comment>
<feature type="domain" description="CSC1/OSCA1-like N-terminal transmembrane" evidence="10">
    <location>
        <begin position="129"/>
        <end position="284"/>
    </location>
</feature>
<evidence type="ECO:0000259" key="11">
    <source>
        <dbReference type="Pfam" id="PF14703"/>
    </source>
</evidence>
<evidence type="ECO:0008006" key="14">
    <source>
        <dbReference type="Google" id="ProtNLM"/>
    </source>
</evidence>
<keyword evidence="13" id="KW-1185">Reference proteome</keyword>
<keyword evidence="4 7" id="KW-0812">Transmembrane</keyword>
<sequence>MMAIIMMLMAISSVFGELVRVNVPSGSAYGVVGDAINATITSPKNLTNDLLIHISLMTNDTRKMPIIRPSPLVFRYGQSHLEFTITGTTPGRFPMQYTLLNLDYGNTTYTLSADEFVVFVLNDQWENMLIQFAVNVVLVVFGIAYFVWRHEKKKKIPFWGRHVTGLFEPVPFRSDAMETITTDSLKARAKRFWQVACDGDAMVESCGVDAALFLRFNLDAANMFTFLTAVSCALLLPINFVSGAGPTKNYQQATISNVPMYSNWFWGHVVMTYITSMSVLYFIHLQYRHLVRLHENDHSLLGPRSVFIQSGLPMNLSTHELYKWFDNDYPEEIDQVTVVHDLSHLYKVLGTRMALRNEFHRLLHIYGSNAPISKWMLWCPGNSCLPSPKDIYYDYLDRIPCTRSITMLQEPLIQSYSEIDWEGNELPPRVHVRLVELQNQLEAIPEDILESYQHRSGTGAAFIVFKSVGTRNLFLERYQKTKSTLSQCISSTDATFYRISRAIRRRISHRRLTIASEEPQDSSSRLQKYLKRLVIHEAPEPHDIKWSKMIYRPQSLKRYCKFFLYIVLSVFLLLLFSTPASVLLYFNLQPGSPVYTNLLSQDTVLTGFIHTYLPTLLLVTVNWLLLTILFYVSFMEPWFTESRRMRSFLTKGFSYLFLSSILFPSIGVTAVYATQRDAVQVAFEGTHSTEVNYVNDFLYKICSNFFIGYILQLIFLGSLTQLLRIGEKLFYQPWVISRAVTPTEIKAACQPWPFYFGYDYAVILSVFVIALLGCVLSPYLVPCGAVYFYVKYFVSKYNFLYVHPKTPGRGNVARSAYSLALVCLLIFELAMTAIVSQVGTDTQWRLLVFLCVATIGVFIYWRVTLYRALEKAHEFEVASLVSSHLRRQESLALSMLVFQANNQQELQTSMHTRTNQAYINPYDVGLKMLSVLRCHASHRKSKVRAAFEQWKAATKDDTL</sequence>
<dbReference type="GO" id="GO:0005886">
    <property type="term" value="C:plasma membrane"/>
    <property type="evidence" value="ECO:0007669"/>
    <property type="project" value="TreeGrafter"/>
</dbReference>
<evidence type="ECO:0000256" key="6">
    <source>
        <dbReference type="ARBA" id="ARBA00023136"/>
    </source>
</evidence>
<evidence type="ECO:0000259" key="9">
    <source>
        <dbReference type="Pfam" id="PF02714"/>
    </source>
</evidence>
<protein>
    <recommendedName>
        <fullName evidence="14">Transmembrane protein</fullName>
    </recommendedName>
</protein>
<feature type="transmembrane region" description="Helical" evidence="7">
    <location>
        <begin position="562"/>
        <end position="588"/>
    </location>
</feature>
<keyword evidence="3" id="KW-0813">Transport</keyword>
<accession>A0A1V9YTG6</accession>
<evidence type="ECO:0000256" key="4">
    <source>
        <dbReference type="ARBA" id="ARBA00022692"/>
    </source>
</evidence>
<dbReference type="PANTHER" id="PTHR13018:SF5">
    <property type="entry name" value="RE44586P"/>
    <property type="match status" value="1"/>
</dbReference>
<evidence type="ECO:0000256" key="2">
    <source>
        <dbReference type="ARBA" id="ARBA00007779"/>
    </source>
</evidence>
<dbReference type="Pfam" id="PF14703">
    <property type="entry name" value="PHM7_cyt"/>
    <property type="match status" value="1"/>
</dbReference>
<feature type="transmembrane region" description="Helical" evidence="7">
    <location>
        <begin position="608"/>
        <end position="632"/>
    </location>
</feature>
<dbReference type="InterPro" id="IPR032880">
    <property type="entry name" value="CSC1/OSCA1-like_N"/>
</dbReference>
<feature type="transmembrane region" description="Helical" evidence="7">
    <location>
        <begin position="653"/>
        <end position="673"/>
    </location>
</feature>
<dbReference type="Proteomes" id="UP000243217">
    <property type="component" value="Unassembled WGS sequence"/>
</dbReference>
<dbReference type="InterPro" id="IPR003864">
    <property type="entry name" value="CSC1/OSCA1-like_7TM"/>
</dbReference>
<evidence type="ECO:0000256" key="3">
    <source>
        <dbReference type="ARBA" id="ARBA00022448"/>
    </source>
</evidence>
<feature type="signal peptide" evidence="8">
    <location>
        <begin position="1"/>
        <end position="16"/>
    </location>
</feature>
<evidence type="ECO:0000259" key="10">
    <source>
        <dbReference type="Pfam" id="PF13967"/>
    </source>
</evidence>
<dbReference type="OrthoDB" id="1689567at2759"/>
<dbReference type="AlphaFoldDB" id="A0A1V9YTG6"/>
<dbReference type="Pfam" id="PF02714">
    <property type="entry name" value="RSN1_7TM"/>
    <property type="match status" value="1"/>
</dbReference>
<keyword evidence="8" id="KW-0732">Signal</keyword>
<gene>
    <name evidence="12" type="ORF">THRCLA_10019</name>
</gene>
<feature type="chain" id="PRO_5012235548" description="Transmembrane protein" evidence="8">
    <location>
        <begin position="17"/>
        <end position="959"/>
    </location>
</feature>
<comment type="similarity">
    <text evidence="2">Belongs to the CSC1 (TC 1.A.17) family.</text>
</comment>
<evidence type="ECO:0000313" key="13">
    <source>
        <dbReference type="Proteomes" id="UP000243217"/>
    </source>
</evidence>
<feature type="transmembrane region" description="Helical" evidence="7">
    <location>
        <begin position="760"/>
        <end position="780"/>
    </location>
</feature>
<comment type="caution">
    <text evidence="12">The sequence shown here is derived from an EMBL/GenBank/DDBJ whole genome shotgun (WGS) entry which is preliminary data.</text>
</comment>
<reference evidence="12 13" key="1">
    <citation type="journal article" date="2014" name="Genome Biol. Evol.">
        <title>The secreted proteins of Achlya hypogyna and Thraustotheca clavata identify the ancestral oomycete secretome and reveal gene acquisitions by horizontal gene transfer.</title>
        <authorList>
            <person name="Misner I."/>
            <person name="Blouin N."/>
            <person name="Leonard G."/>
            <person name="Richards T.A."/>
            <person name="Lane C.E."/>
        </authorList>
    </citation>
    <scope>NUCLEOTIDE SEQUENCE [LARGE SCALE GENOMIC DNA]</scope>
    <source>
        <strain evidence="12 13">ATCC 34112</strain>
    </source>
</reference>
<evidence type="ECO:0000256" key="5">
    <source>
        <dbReference type="ARBA" id="ARBA00022989"/>
    </source>
</evidence>
<feature type="transmembrane region" description="Helical" evidence="7">
    <location>
        <begin position="816"/>
        <end position="838"/>
    </location>
</feature>
<feature type="transmembrane region" description="Helical" evidence="7">
    <location>
        <begin position="844"/>
        <end position="861"/>
    </location>
</feature>
<feature type="domain" description="CSC1/OSCA1-like cytosolic" evidence="11">
    <location>
        <begin position="310"/>
        <end position="547"/>
    </location>
</feature>
<evidence type="ECO:0000256" key="7">
    <source>
        <dbReference type="SAM" id="Phobius"/>
    </source>
</evidence>
<keyword evidence="5 7" id="KW-1133">Transmembrane helix</keyword>
<proteinExistence type="inferred from homology"/>
<feature type="transmembrane region" description="Helical" evidence="7">
    <location>
        <begin position="224"/>
        <end position="244"/>
    </location>
</feature>
<feature type="transmembrane region" description="Helical" evidence="7">
    <location>
        <begin position="128"/>
        <end position="148"/>
    </location>
</feature>
<dbReference type="PANTHER" id="PTHR13018">
    <property type="entry name" value="PROBABLE MEMBRANE PROTEIN DUF221-RELATED"/>
    <property type="match status" value="1"/>
</dbReference>
<dbReference type="GO" id="GO:0005227">
    <property type="term" value="F:calcium-activated cation channel activity"/>
    <property type="evidence" value="ECO:0007669"/>
    <property type="project" value="InterPro"/>
</dbReference>
<dbReference type="Pfam" id="PF13967">
    <property type="entry name" value="RSN1_TM"/>
    <property type="match status" value="1"/>
</dbReference>
<name>A0A1V9YTG6_9STRA</name>
<evidence type="ECO:0000313" key="12">
    <source>
        <dbReference type="EMBL" id="OQR88931.1"/>
    </source>
</evidence>
<evidence type="ECO:0000256" key="1">
    <source>
        <dbReference type="ARBA" id="ARBA00004141"/>
    </source>
</evidence>
<feature type="domain" description="CSC1/OSCA1-like 7TM region" evidence="9">
    <location>
        <begin position="561"/>
        <end position="834"/>
    </location>
</feature>
<keyword evidence="6 7" id="KW-0472">Membrane</keyword>
<organism evidence="12 13">
    <name type="scientific">Thraustotheca clavata</name>
    <dbReference type="NCBI Taxonomy" id="74557"/>
    <lineage>
        <taxon>Eukaryota</taxon>
        <taxon>Sar</taxon>
        <taxon>Stramenopiles</taxon>
        <taxon>Oomycota</taxon>
        <taxon>Saprolegniomycetes</taxon>
        <taxon>Saprolegniales</taxon>
        <taxon>Achlyaceae</taxon>
        <taxon>Thraustotheca</taxon>
    </lineage>
</organism>
<dbReference type="EMBL" id="JNBS01002939">
    <property type="protein sequence ID" value="OQR88931.1"/>
    <property type="molecule type" value="Genomic_DNA"/>
</dbReference>